<dbReference type="SUPFAM" id="SSF52047">
    <property type="entry name" value="RNI-like"/>
    <property type="match status" value="1"/>
</dbReference>
<dbReference type="InterPro" id="IPR001611">
    <property type="entry name" value="Leu-rich_rpt"/>
</dbReference>
<name>A0A7S3KZC8_9STRA</name>
<sequence>MTTNSIILQLCDRLRSNDPNLSSLSLSSLPLFEIAAIDIDLILGALVENQSVTELSFSLPDDIQDGNTASLLKQYLGCSHCLLESLSLSSLAMSSWQGLCDALKLNTSVKTLEIGTPASVLVTEHLDSLNQLACQQFADALATSEVDCLTLRRFHIESSEWPCFLRGLKTTKRLELHQIVSDTSFFDSLVGVSENLQELSIIQCSSKTSSDTLLRAVSENSCILHLEKLRIAECNSCEFATALCRFGSMDILKELDLRDNAMSDHIASTLAEWLTQQPSLENLILEGCDLSGAACSSILNALGQHQGITQLDVRRNHLNGDSSSVLKLPPNLKVLDLSENKGLGESSWLPSLVENNPHVVEWNLATINMTDKGLTDVCMAIDRHGETCKIKVLDLGQTTVGIKGLAALSFVLEKRLTSLKKINLTSCGLDDEAISNLARSMKNHKSLIEVSLSYNPFGNTACHVLAETASTMPSLRSLGISFARYDNEGLGYFVSALRDNPRLENMTYWTYASFRGEMDEVEGQVDRWLLLNRAGRRVIHETIELNLFSIVLERARRRGGQQGLYYILRESVHLCESS</sequence>
<dbReference type="Gene3D" id="3.80.10.10">
    <property type="entry name" value="Ribonuclease Inhibitor"/>
    <property type="match status" value="3"/>
</dbReference>
<evidence type="ECO:0000313" key="2">
    <source>
        <dbReference type="EMBL" id="CAE0403520.1"/>
    </source>
</evidence>
<dbReference type="Pfam" id="PF13516">
    <property type="entry name" value="LRR_6"/>
    <property type="match status" value="2"/>
</dbReference>
<dbReference type="InterPro" id="IPR032675">
    <property type="entry name" value="LRR_dom_sf"/>
</dbReference>
<reference evidence="2" key="1">
    <citation type="submission" date="2021-01" db="EMBL/GenBank/DDBJ databases">
        <authorList>
            <person name="Corre E."/>
            <person name="Pelletier E."/>
            <person name="Niang G."/>
            <person name="Scheremetjew M."/>
            <person name="Finn R."/>
            <person name="Kale V."/>
            <person name="Holt S."/>
            <person name="Cochrane G."/>
            <person name="Meng A."/>
            <person name="Brown T."/>
            <person name="Cohen L."/>
        </authorList>
    </citation>
    <scope>NUCLEOTIDE SEQUENCE</scope>
    <source>
        <strain evidence="2">CCMP127</strain>
    </source>
</reference>
<evidence type="ECO:0000256" key="1">
    <source>
        <dbReference type="ARBA" id="ARBA00022737"/>
    </source>
</evidence>
<organism evidence="2">
    <name type="scientific">Amphora coffeiformis</name>
    <dbReference type="NCBI Taxonomy" id="265554"/>
    <lineage>
        <taxon>Eukaryota</taxon>
        <taxon>Sar</taxon>
        <taxon>Stramenopiles</taxon>
        <taxon>Ochrophyta</taxon>
        <taxon>Bacillariophyta</taxon>
        <taxon>Bacillariophyceae</taxon>
        <taxon>Bacillariophycidae</taxon>
        <taxon>Thalassiophysales</taxon>
        <taxon>Catenulaceae</taxon>
        <taxon>Amphora</taxon>
    </lineage>
</organism>
<proteinExistence type="predicted"/>
<dbReference type="EMBL" id="HBIM01001964">
    <property type="protein sequence ID" value="CAE0403520.1"/>
    <property type="molecule type" value="Transcribed_RNA"/>
</dbReference>
<gene>
    <name evidence="2" type="ORF">ACOF00016_LOCUS1718</name>
</gene>
<accession>A0A7S3KZC8</accession>
<protein>
    <submittedName>
        <fullName evidence="2">Uncharacterized protein</fullName>
    </submittedName>
</protein>
<dbReference type="SMART" id="SM00368">
    <property type="entry name" value="LRR_RI"/>
    <property type="match status" value="5"/>
</dbReference>
<dbReference type="AlphaFoldDB" id="A0A7S3KZC8"/>
<keyword evidence="1" id="KW-0677">Repeat</keyword>
<dbReference type="InterPro" id="IPR052201">
    <property type="entry name" value="LRR-containing_regulator"/>
</dbReference>
<dbReference type="PANTHER" id="PTHR24111">
    <property type="entry name" value="LEUCINE-RICH REPEAT-CONTAINING PROTEIN 34"/>
    <property type="match status" value="1"/>
</dbReference>
<dbReference type="PANTHER" id="PTHR24111:SF0">
    <property type="entry name" value="LEUCINE-RICH REPEAT-CONTAINING PROTEIN"/>
    <property type="match status" value="1"/>
</dbReference>